<evidence type="ECO:0000313" key="1">
    <source>
        <dbReference type="EMBL" id="QKG71890.1"/>
    </source>
</evidence>
<dbReference type="EMBL" id="CP053921">
    <property type="protein sequence ID" value="QKG71890.1"/>
    <property type="molecule type" value="Genomic_DNA"/>
</dbReference>
<gene>
    <name evidence="1" type="ORF">HQR01_11265</name>
</gene>
<reference evidence="1 2" key="1">
    <citation type="submission" date="2020-05" db="EMBL/GenBank/DDBJ databases">
        <title>Erythrobacter mangrovi sp. nov., isolated from rhizosphere soil of mangrove plant (Kandelia candel).</title>
        <authorList>
            <person name="Ye Y.H."/>
        </authorList>
    </citation>
    <scope>NUCLEOTIDE SEQUENCE [LARGE SCALE GENOMIC DNA]</scope>
    <source>
        <strain evidence="1 2">EB310</strain>
    </source>
</reference>
<dbReference type="KEGG" id="emv:HQR01_11265"/>
<name>A0A7D3XBV1_9SPHN</name>
<dbReference type="RefSeq" id="WP_173214956.1">
    <property type="nucleotide sequence ID" value="NZ_CP053921.1"/>
</dbReference>
<protein>
    <submittedName>
        <fullName evidence="1">Uncharacterized protein</fullName>
    </submittedName>
</protein>
<evidence type="ECO:0000313" key="2">
    <source>
        <dbReference type="Proteomes" id="UP000504693"/>
    </source>
</evidence>
<organism evidence="1 2">
    <name type="scientific">Erythrobacter mangrovi</name>
    <dbReference type="NCBI Taxonomy" id="2739433"/>
    <lineage>
        <taxon>Bacteria</taxon>
        <taxon>Pseudomonadati</taxon>
        <taxon>Pseudomonadota</taxon>
        <taxon>Alphaproteobacteria</taxon>
        <taxon>Sphingomonadales</taxon>
        <taxon>Erythrobacteraceae</taxon>
        <taxon>Erythrobacter/Porphyrobacter group</taxon>
        <taxon>Erythrobacter</taxon>
    </lineage>
</organism>
<keyword evidence="2" id="KW-1185">Reference proteome</keyword>
<dbReference type="AlphaFoldDB" id="A0A7D3XBV1"/>
<sequence>MEQKTAELVQGTDLKDRKLKLTVTPTLVWNGTNPPDITATIEFSQDNDDTDPPMPGVVDPTTGKIDISDMPVNDKYTDNIDITIKLDASKMKNADGTKLTGKARWAEADEGPYQWNGTSGDLGFGWFCQMNASPPPLYNPIPPATIPNMTLTRKDDTTLEIDDNTPDNSPEYAFCVAFVLEGYNNYYISIDPILTTKNTGSNSFMLKN</sequence>
<accession>A0A7D3XBV1</accession>
<dbReference type="Proteomes" id="UP000504693">
    <property type="component" value="Chromosome"/>
</dbReference>
<proteinExistence type="predicted"/>